<protein>
    <recommendedName>
        <fullName evidence="8">RING-type domain-containing protein</fullName>
    </recommendedName>
</protein>
<dbReference type="SMART" id="SM00547">
    <property type="entry name" value="ZnF_RBZ"/>
    <property type="match status" value="1"/>
</dbReference>
<dbReference type="OMA" id="HENRPCI"/>
<evidence type="ECO:0000259" key="8">
    <source>
        <dbReference type="PROSITE" id="PS50089"/>
    </source>
</evidence>
<reference evidence="9" key="1">
    <citation type="submission" date="2021-08" db="EMBL/GenBank/DDBJ databases">
        <title>WGS assembly of Ceratopteris richardii.</title>
        <authorList>
            <person name="Marchant D.B."/>
            <person name="Chen G."/>
            <person name="Jenkins J."/>
            <person name="Shu S."/>
            <person name="Leebens-Mack J."/>
            <person name="Grimwood J."/>
            <person name="Schmutz J."/>
            <person name="Soltis P."/>
            <person name="Soltis D."/>
            <person name="Chen Z.-H."/>
        </authorList>
    </citation>
    <scope>NUCLEOTIDE SEQUENCE</scope>
    <source>
        <strain evidence="9">Whitten #5841</strain>
        <tissue evidence="9">Leaf</tissue>
    </source>
</reference>
<accession>A0A8T2SB32</accession>
<dbReference type="AlphaFoldDB" id="A0A8T2SB32"/>
<comment type="subcellular location">
    <subcellularLocation>
        <location evidence="1">Membrane</location>
    </subcellularLocation>
</comment>
<keyword evidence="3 6" id="KW-0863">Zinc-finger</keyword>
<dbReference type="PANTHER" id="PTHR46151">
    <property type="entry name" value="NEP1-INTERACTING PROTEIN-LIKE 2"/>
    <property type="match status" value="1"/>
</dbReference>
<dbReference type="OrthoDB" id="9984778at2759"/>
<dbReference type="InterPro" id="IPR001841">
    <property type="entry name" value="Znf_RING"/>
</dbReference>
<dbReference type="GO" id="GO:0008270">
    <property type="term" value="F:zinc ion binding"/>
    <property type="evidence" value="ECO:0007669"/>
    <property type="project" value="UniProtKB-KW"/>
</dbReference>
<keyword evidence="7" id="KW-1133">Transmembrane helix</keyword>
<dbReference type="Proteomes" id="UP000825935">
    <property type="component" value="Chromosome 21"/>
</dbReference>
<feature type="domain" description="RING-type" evidence="8">
    <location>
        <begin position="244"/>
        <end position="286"/>
    </location>
</feature>
<dbReference type="EMBL" id="CM035426">
    <property type="protein sequence ID" value="KAH7314803.1"/>
    <property type="molecule type" value="Genomic_DNA"/>
</dbReference>
<evidence type="ECO:0000256" key="6">
    <source>
        <dbReference type="PROSITE-ProRule" id="PRU00175"/>
    </source>
</evidence>
<dbReference type="Gene3D" id="3.30.40.10">
    <property type="entry name" value="Zinc/RING finger domain, C3HC4 (zinc finger)"/>
    <property type="match status" value="1"/>
</dbReference>
<comment type="caution">
    <text evidence="9">The sequence shown here is derived from an EMBL/GenBank/DDBJ whole genome shotgun (WGS) entry which is preliminary data.</text>
</comment>
<evidence type="ECO:0000256" key="3">
    <source>
        <dbReference type="ARBA" id="ARBA00022771"/>
    </source>
</evidence>
<evidence type="ECO:0000256" key="1">
    <source>
        <dbReference type="ARBA" id="ARBA00004370"/>
    </source>
</evidence>
<name>A0A8T2SB32_CERRI</name>
<dbReference type="SUPFAM" id="SSF57850">
    <property type="entry name" value="RING/U-box"/>
    <property type="match status" value="1"/>
</dbReference>
<keyword evidence="4" id="KW-0862">Zinc</keyword>
<evidence type="ECO:0000256" key="7">
    <source>
        <dbReference type="SAM" id="Phobius"/>
    </source>
</evidence>
<dbReference type="PROSITE" id="PS50089">
    <property type="entry name" value="ZF_RING_2"/>
    <property type="match status" value="1"/>
</dbReference>
<keyword evidence="7" id="KW-0812">Transmembrane</keyword>
<evidence type="ECO:0000313" key="9">
    <source>
        <dbReference type="EMBL" id="KAH7314803.1"/>
    </source>
</evidence>
<keyword evidence="10" id="KW-1185">Reference proteome</keyword>
<dbReference type="InterPro" id="IPR013083">
    <property type="entry name" value="Znf_RING/FYVE/PHD"/>
</dbReference>
<evidence type="ECO:0000256" key="5">
    <source>
        <dbReference type="ARBA" id="ARBA00023136"/>
    </source>
</evidence>
<keyword evidence="2" id="KW-0479">Metal-binding</keyword>
<sequence length="290" mass="32030">MCESSSRQCIAACSVSSSESIVEFYLSGMEEGEAEEEEEGEWICNVCTFRNRTSSQLACSMCNTVRRGFSWFQRFTISLSIWNISRLMGKMLSCILTGVFALAVGAFTGAVTGGLAGRASQSGLLRGAGLGAVAGAVLSVEVLEASRAYWQSEHLGSSSFPSLGDFLEDLISGRFVQDFLAPAVSSAQRWELNFTELNYEDLYEMFLPFESRTKGASEELLKSLPKHTVTQINKRDAWGDIICCAICLQELEQSDTARALPGCQHTFHLQCVDRWLVTHMICPVCRQYIQ</sequence>
<evidence type="ECO:0000256" key="4">
    <source>
        <dbReference type="ARBA" id="ARBA00022833"/>
    </source>
</evidence>
<evidence type="ECO:0000256" key="2">
    <source>
        <dbReference type="ARBA" id="ARBA00022723"/>
    </source>
</evidence>
<proteinExistence type="predicted"/>
<dbReference type="GO" id="GO:0016020">
    <property type="term" value="C:membrane"/>
    <property type="evidence" value="ECO:0007669"/>
    <property type="project" value="UniProtKB-SubCell"/>
</dbReference>
<dbReference type="InterPro" id="IPR001876">
    <property type="entry name" value="Znf_RanBP2"/>
</dbReference>
<dbReference type="Pfam" id="PF13639">
    <property type="entry name" value="zf-RING_2"/>
    <property type="match status" value="1"/>
</dbReference>
<dbReference type="Gene3D" id="4.10.1060.10">
    <property type="entry name" value="Zinc finger, RanBP2-type"/>
    <property type="match status" value="1"/>
</dbReference>
<dbReference type="SMART" id="SM00184">
    <property type="entry name" value="RING"/>
    <property type="match status" value="1"/>
</dbReference>
<keyword evidence="5 7" id="KW-0472">Membrane</keyword>
<dbReference type="PANTHER" id="PTHR46151:SF18">
    <property type="entry name" value="NEP1-INTERACTING PROTEIN-LIKE 2"/>
    <property type="match status" value="1"/>
</dbReference>
<organism evidence="9 10">
    <name type="scientific">Ceratopteris richardii</name>
    <name type="common">Triangle waterfern</name>
    <dbReference type="NCBI Taxonomy" id="49495"/>
    <lineage>
        <taxon>Eukaryota</taxon>
        <taxon>Viridiplantae</taxon>
        <taxon>Streptophyta</taxon>
        <taxon>Embryophyta</taxon>
        <taxon>Tracheophyta</taxon>
        <taxon>Polypodiopsida</taxon>
        <taxon>Polypodiidae</taxon>
        <taxon>Polypodiales</taxon>
        <taxon>Pteridineae</taxon>
        <taxon>Pteridaceae</taxon>
        <taxon>Parkerioideae</taxon>
        <taxon>Ceratopteris</taxon>
    </lineage>
</organism>
<evidence type="ECO:0000313" key="10">
    <source>
        <dbReference type="Proteomes" id="UP000825935"/>
    </source>
</evidence>
<feature type="transmembrane region" description="Helical" evidence="7">
    <location>
        <begin position="91"/>
        <end position="111"/>
    </location>
</feature>
<gene>
    <name evidence="9" type="ORF">KP509_21G021100</name>
</gene>